<accession>A0ABR5HSD6</accession>
<evidence type="ECO:0000313" key="2">
    <source>
        <dbReference type="EMBL" id="KMS69802.1"/>
    </source>
</evidence>
<feature type="region of interest" description="Disordered" evidence="1">
    <location>
        <begin position="112"/>
        <end position="149"/>
    </location>
</feature>
<gene>
    <name evidence="2" type="ORF">ACH49_26050</name>
</gene>
<evidence type="ECO:0000256" key="1">
    <source>
        <dbReference type="SAM" id="MobiDB-lite"/>
    </source>
</evidence>
<sequence length="274" mass="28554">MSTPTTMQWIRQAGHRVHTGSGRLAAHLAGGAVRRSRAVWRRVTGWLAEGEGLGWLLRLAVLLGVAVILRKVVVAVAGGLYAAVADGRAPWLMWGAAGAWLGAAYRCGQDGWAPRPATAEPQPAPEQDDDQGQAELAAAPAPAPASPSVPSPVALIAAVRDIGTPHAQLVPLAQHLGTTTETVRAAAAALGWPVKDVRMKGRSSAAGLRWDEVPSPPEESPSPGVVGAGQPADDNDDDTAAQGPREGIDVRRTDGGLIIYDLADRHRRRGVVGL</sequence>
<dbReference type="Proteomes" id="UP000037274">
    <property type="component" value="Unassembled WGS sequence"/>
</dbReference>
<feature type="region of interest" description="Disordered" evidence="1">
    <location>
        <begin position="203"/>
        <end position="250"/>
    </location>
</feature>
<dbReference type="EMBL" id="LFEH01000140">
    <property type="protein sequence ID" value="KMS69802.1"/>
    <property type="molecule type" value="Genomic_DNA"/>
</dbReference>
<evidence type="ECO:0000313" key="3">
    <source>
        <dbReference type="Proteomes" id="UP000037274"/>
    </source>
</evidence>
<name>A0ABR5HSD6_STRLW</name>
<organism evidence="2 3">
    <name type="scientific">Streptomyces leeuwenhoekii</name>
    <dbReference type="NCBI Taxonomy" id="1437453"/>
    <lineage>
        <taxon>Bacteria</taxon>
        <taxon>Bacillati</taxon>
        <taxon>Actinomycetota</taxon>
        <taxon>Actinomycetes</taxon>
        <taxon>Kitasatosporales</taxon>
        <taxon>Streptomycetaceae</taxon>
        <taxon>Streptomyces</taxon>
    </lineage>
</organism>
<protein>
    <submittedName>
        <fullName evidence="2">Uncharacterized protein</fullName>
    </submittedName>
</protein>
<keyword evidence="3" id="KW-1185">Reference proteome</keyword>
<comment type="caution">
    <text evidence="2">The sequence shown here is derived from an EMBL/GenBank/DDBJ whole genome shotgun (WGS) entry which is preliminary data.</text>
</comment>
<reference evidence="2 3" key="1">
    <citation type="submission" date="2015-06" db="EMBL/GenBank/DDBJ databases">
        <title>Draft genome sequence of Streptomyces leeuwenhoekii C58, which produces the novel lasso peptide, chaxapeptin.</title>
        <authorList>
            <person name="Yi Y."/>
            <person name="Hai D."/>
            <person name="Jaspars M."/>
            <person name="Sheng H."/>
            <person name="Rateb M.E."/>
            <person name="Bull A."/>
            <person name="Goodfellow M."/>
            <person name="Asenjo J.A."/>
            <person name="Ebel R."/>
        </authorList>
    </citation>
    <scope>NUCLEOTIDE SEQUENCE [LARGE SCALE GENOMIC DNA]</scope>
    <source>
        <strain evidence="2 3">C58</strain>
    </source>
</reference>
<proteinExistence type="predicted"/>
<dbReference type="RefSeq" id="WP_048574143.1">
    <property type="nucleotide sequence ID" value="NZ_LFEH01000140.1"/>
</dbReference>